<dbReference type="OrthoDB" id="10489555at2759"/>
<gene>
    <name evidence="1" type="ORF">L873DRAFT_1799657</name>
</gene>
<dbReference type="EMBL" id="ML120359">
    <property type="protein sequence ID" value="RPB04183.1"/>
    <property type="molecule type" value="Genomic_DNA"/>
</dbReference>
<dbReference type="Proteomes" id="UP000276215">
    <property type="component" value="Unassembled WGS sequence"/>
</dbReference>
<proteinExistence type="predicted"/>
<dbReference type="AlphaFoldDB" id="A0A3N4K1K5"/>
<accession>A0A3N4K1K5</accession>
<sequence>MSEGLNQPNLVIDTIELEATTENTLLLPRALAHISSSSFIPPIPIEHPESPLLFVTTTSSDSPLVITVATEKDYDESGPMSVPVRYPMSRDTNGSWSRPVEFFTPGLVSVVLESVSEGSKASLNNTPAESLSAWIEAQGIGEEDPIIYGNQELSQEWWFECQEASESVNLWIGQILAVKDRKTTSDGVEIS</sequence>
<reference evidence="1 2" key="1">
    <citation type="journal article" date="2018" name="Nat. Ecol. Evol.">
        <title>Pezizomycetes genomes reveal the molecular basis of ectomycorrhizal truffle lifestyle.</title>
        <authorList>
            <person name="Murat C."/>
            <person name="Payen T."/>
            <person name="Noel B."/>
            <person name="Kuo A."/>
            <person name="Morin E."/>
            <person name="Chen J."/>
            <person name="Kohler A."/>
            <person name="Krizsan K."/>
            <person name="Balestrini R."/>
            <person name="Da Silva C."/>
            <person name="Montanini B."/>
            <person name="Hainaut M."/>
            <person name="Levati E."/>
            <person name="Barry K.W."/>
            <person name="Belfiori B."/>
            <person name="Cichocki N."/>
            <person name="Clum A."/>
            <person name="Dockter R.B."/>
            <person name="Fauchery L."/>
            <person name="Guy J."/>
            <person name="Iotti M."/>
            <person name="Le Tacon F."/>
            <person name="Lindquist E.A."/>
            <person name="Lipzen A."/>
            <person name="Malagnac F."/>
            <person name="Mello A."/>
            <person name="Molinier V."/>
            <person name="Miyauchi S."/>
            <person name="Poulain J."/>
            <person name="Riccioni C."/>
            <person name="Rubini A."/>
            <person name="Sitrit Y."/>
            <person name="Splivallo R."/>
            <person name="Traeger S."/>
            <person name="Wang M."/>
            <person name="Zifcakova L."/>
            <person name="Wipf D."/>
            <person name="Zambonelli A."/>
            <person name="Paolocci F."/>
            <person name="Nowrousian M."/>
            <person name="Ottonello S."/>
            <person name="Baldrian P."/>
            <person name="Spatafora J.W."/>
            <person name="Henrissat B."/>
            <person name="Nagy L.G."/>
            <person name="Aury J.M."/>
            <person name="Wincker P."/>
            <person name="Grigoriev I.V."/>
            <person name="Bonfante P."/>
            <person name="Martin F.M."/>
        </authorList>
    </citation>
    <scope>NUCLEOTIDE SEQUENCE [LARGE SCALE GENOMIC DNA]</scope>
    <source>
        <strain evidence="1 2">120613-1</strain>
    </source>
</reference>
<evidence type="ECO:0000313" key="2">
    <source>
        <dbReference type="Proteomes" id="UP000276215"/>
    </source>
</evidence>
<organism evidence="1 2">
    <name type="scientific">Choiromyces venosus 120613-1</name>
    <dbReference type="NCBI Taxonomy" id="1336337"/>
    <lineage>
        <taxon>Eukaryota</taxon>
        <taxon>Fungi</taxon>
        <taxon>Dikarya</taxon>
        <taxon>Ascomycota</taxon>
        <taxon>Pezizomycotina</taxon>
        <taxon>Pezizomycetes</taxon>
        <taxon>Pezizales</taxon>
        <taxon>Tuberaceae</taxon>
        <taxon>Choiromyces</taxon>
    </lineage>
</organism>
<name>A0A3N4K1K5_9PEZI</name>
<protein>
    <submittedName>
        <fullName evidence="1">Uncharacterized protein</fullName>
    </submittedName>
</protein>
<evidence type="ECO:0000313" key="1">
    <source>
        <dbReference type="EMBL" id="RPB04183.1"/>
    </source>
</evidence>
<keyword evidence="2" id="KW-1185">Reference proteome</keyword>